<feature type="transmembrane region" description="Helical" evidence="6">
    <location>
        <begin position="213"/>
        <end position="229"/>
    </location>
</feature>
<feature type="transmembrane region" description="Helical" evidence="6">
    <location>
        <begin position="157"/>
        <end position="177"/>
    </location>
</feature>
<evidence type="ECO:0000313" key="8">
    <source>
        <dbReference type="EMBL" id="MBB4910810.1"/>
    </source>
</evidence>
<evidence type="ECO:0000256" key="1">
    <source>
        <dbReference type="ARBA" id="ARBA00004651"/>
    </source>
</evidence>
<comment type="subcellular location">
    <subcellularLocation>
        <location evidence="1">Cell membrane</location>
        <topology evidence="1">Multi-pass membrane protein</topology>
    </subcellularLocation>
</comment>
<sequence length="340" mass="35888">MPWTASPQSRRCLVVGAQVLGVAVVYFLAARVGLQLALVRGQVTPLWPPTGIALACLLLFGMRCWPGITIGAFLANVFVGPTFPAVVAISAGNTIAPVCACLLLAKAGFRPDFLRLKDVLALVFVAALGGMLISATIGTGTLAAVGALEPGDFWATWSVWWTGDAMGVLVIAPVLLVAAGRRWQWRVPLVRWLEAAGLVLGVVAVTYAVTRLPITMLFLIFPVLIWAALRFRQAGAAPCNLIVTVTIVLAAADRNGPFGDLDLLTTMITLQAFNGSATLTALLLAAITSERDAAQRSLQRAATQLSDAVLALEPYRLLNRGLFRNVRRGAGDGPATTPPA</sequence>
<dbReference type="EMBL" id="JACHJQ010000008">
    <property type="protein sequence ID" value="MBB4910810.1"/>
    <property type="molecule type" value="Genomic_DNA"/>
</dbReference>
<feature type="transmembrane region" description="Helical" evidence="6">
    <location>
        <begin position="264"/>
        <end position="287"/>
    </location>
</feature>
<evidence type="ECO:0000256" key="3">
    <source>
        <dbReference type="ARBA" id="ARBA00022692"/>
    </source>
</evidence>
<organism evidence="8 9">
    <name type="scientific">Actinophytocola algeriensis</name>
    <dbReference type="NCBI Taxonomy" id="1768010"/>
    <lineage>
        <taxon>Bacteria</taxon>
        <taxon>Bacillati</taxon>
        <taxon>Actinomycetota</taxon>
        <taxon>Actinomycetes</taxon>
        <taxon>Pseudonocardiales</taxon>
        <taxon>Pseudonocardiaceae</taxon>
    </lineage>
</organism>
<feature type="transmembrane region" description="Helical" evidence="6">
    <location>
        <begin position="236"/>
        <end position="252"/>
    </location>
</feature>
<accession>A0A7W7QC29</accession>
<reference evidence="8 9" key="1">
    <citation type="submission" date="2020-08" db="EMBL/GenBank/DDBJ databases">
        <title>Genomic Encyclopedia of Type Strains, Phase III (KMG-III): the genomes of soil and plant-associated and newly described type strains.</title>
        <authorList>
            <person name="Whitman W."/>
        </authorList>
    </citation>
    <scope>NUCLEOTIDE SEQUENCE [LARGE SCALE GENOMIC DNA]</scope>
    <source>
        <strain evidence="8 9">CECT 8960</strain>
    </source>
</reference>
<keyword evidence="3 6" id="KW-0812">Transmembrane</keyword>
<evidence type="ECO:0000256" key="2">
    <source>
        <dbReference type="ARBA" id="ARBA00022475"/>
    </source>
</evidence>
<proteinExistence type="predicted"/>
<protein>
    <submittedName>
        <fullName evidence="8">Integral membrane sensor domain MASE1</fullName>
    </submittedName>
</protein>
<dbReference type="InterPro" id="IPR007895">
    <property type="entry name" value="MASE1"/>
</dbReference>
<dbReference type="GO" id="GO:0005886">
    <property type="term" value="C:plasma membrane"/>
    <property type="evidence" value="ECO:0007669"/>
    <property type="project" value="UniProtKB-SubCell"/>
</dbReference>
<feature type="transmembrane region" description="Helical" evidence="6">
    <location>
        <begin position="51"/>
        <end position="79"/>
    </location>
</feature>
<keyword evidence="5 6" id="KW-0472">Membrane</keyword>
<feature type="transmembrane region" description="Helical" evidence="6">
    <location>
        <begin position="85"/>
        <end position="107"/>
    </location>
</feature>
<keyword evidence="9" id="KW-1185">Reference proteome</keyword>
<dbReference type="Proteomes" id="UP000520767">
    <property type="component" value="Unassembled WGS sequence"/>
</dbReference>
<name>A0A7W7QC29_9PSEU</name>
<evidence type="ECO:0000259" key="7">
    <source>
        <dbReference type="Pfam" id="PF05231"/>
    </source>
</evidence>
<feature type="transmembrane region" description="Helical" evidence="6">
    <location>
        <begin position="20"/>
        <end position="39"/>
    </location>
</feature>
<dbReference type="Pfam" id="PF05231">
    <property type="entry name" value="MASE1"/>
    <property type="match status" value="1"/>
</dbReference>
<feature type="transmembrane region" description="Helical" evidence="6">
    <location>
        <begin position="119"/>
        <end position="145"/>
    </location>
</feature>
<evidence type="ECO:0000256" key="6">
    <source>
        <dbReference type="SAM" id="Phobius"/>
    </source>
</evidence>
<keyword evidence="4 6" id="KW-1133">Transmembrane helix</keyword>
<dbReference type="RefSeq" id="WP_184814845.1">
    <property type="nucleotide sequence ID" value="NZ_JACHJQ010000008.1"/>
</dbReference>
<evidence type="ECO:0000256" key="5">
    <source>
        <dbReference type="ARBA" id="ARBA00023136"/>
    </source>
</evidence>
<gene>
    <name evidence="8" type="ORF">FHR82_007069</name>
</gene>
<comment type="caution">
    <text evidence="8">The sequence shown here is derived from an EMBL/GenBank/DDBJ whole genome shotgun (WGS) entry which is preliminary data.</text>
</comment>
<dbReference type="AlphaFoldDB" id="A0A7W7QC29"/>
<feature type="domain" description="MASE1" evidence="7">
    <location>
        <begin position="22"/>
        <end position="291"/>
    </location>
</feature>
<evidence type="ECO:0000313" key="9">
    <source>
        <dbReference type="Proteomes" id="UP000520767"/>
    </source>
</evidence>
<feature type="transmembrane region" description="Helical" evidence="6">
    <location>
        <begin position="189"/>
        <end position="207"/>
    </location>
</feature>
<evidence type="ECO:0000256" key="4">
    <source>
        <dbReference type="ARBA" id="ARBA00022989"/>
    </source>
</evidence>
<keyword evidence="2" id="KW-1003">Cell membrane</keyword>